<name>A0A9P6QNC7_9FUNG</name>
<protein>
    <submittedName>
        <fullName evidence="2">Uncharacterized protein</fullName>
    </submittedName>
</protein>
<reference evidence="2" key="1">
    <citation type="journal article" date="2020" name="Fungal Divers.">
        <title>Resolving the Mortierellaceae phylogeny through synthesis of multi-gene phylogenetics and phylogenomics.</title>
        <authorList>
            <person name="Vandepol N."/>
            <person name="Liber J."/>
            <person name="Desiro A."/>
            <person name="Na H."/>
            <person name="Kennedy M."/>
            <person name="Barry K."/>
            <person name="Grigoriev I.V."/>
            <person name="Miller A.N."/>
            <person name="O'Donnell K."/>
            <person name="Stajich J.E."/>
            <person name="Bonito G."/>
        </authorList>
    </citation>
    <scope>NUCLEOTIDE SEQUENCE</scope>
    <source>
        <strain evidence="2">NVP60</strain>
    </source>
</reference>
<comment type="caution">
    <text evidence="2">The sequence shown here is derived from an EMBL/GenBank/DDBJ whole genome shotgun (WGS) entry which is preliminary data.</text>
</comment>
<feature type="compositionally biased region" description="Acidic residues" evidence="1">
    <location>
        <begin position="47"/>
        <end position="58"/>
    </location>
</feature>
<dbReference type="OrthoDB" id="2345088at2759"/>
<dbReference type="AlphaFoldDB" id="A0A9P6QNC7"/>
<evidence type="ECO:0000313" key="3">
    <source>
        <dbReference type="Proteomes" id="UP000823405"/>
    </source>
</evidence>
<feature type="region of interest" description="Disordered" evidence="1">
    <location>
        <begin position="31"/>
        <end position="59"/>
    </location>
</feature>
<evidence type="ECO:0000256" key="1">
    <source>
        <dbReference type="SAM" id="MobiDB-lite"/>
    </source>
</evidence>
<keyword evidence="3" id="KW-1185">Reference proteome</keyword>
<gene>
    <name evidence="2" type="ORF">BGZ97_008419</name>
</gene>
<accession>A0A9P6QNC7</accession>
<proteinExistence type="predicted"/>
<evidence type="ECO:0000313" key="2">
    <source>
        <dbReference type="EMBL" id="KAG0283761.1"/>
    </source>
</evidence>
<sequence>MDAGLIEAVRSHIGPGTRLPSVASPVQNHIPPKPFSIDQDKAPILVSDDEEDEDEEERDTPIMELKSLLGDVCTYEAFQERVFNIAPNTPIRRFLFRILDAYSRYFPKHKDIPRLLERQAMFDLLCPFIRGALLVYDVKSDISEIPILGSGFYEKDDRKFQEDRRKLARAKKDSWDLAVRKLAEEHSRPHEGLC</sequence>
<dbReference type="EMBL" id="JAAAIN010003845">
    <property type="protein sequence ID" value="KAG0283761.1"/>
    <property type="molecule type" value="Genomic_DNA"/>
</dbReference>
<feature type="non-terminal residue" evidence="2">
    <location>
        <position position="194"/>
    </location>
</feature>
<organism evidence="2 3">
    <name type="scientific">Linnemannia gamsii</name>
    <dbReference type="NCBI Taxonomy" id="64522"/>
    <lineage>
        <taxon>Eukaryota</taxon>
        <taxon>Fungi</taxon>
        <taxon>Fungi incertae sedis</taxon>
        <taxon>Mucoromycota</taxon>
        <taxon>Mortierellomycotina</taxon>
        <taxon>Mortierellomycetes</taxon>
        <taxon>Mortierellales</taxon>
        <taxon>Mortierellaceae</taxon>
        <taxon>Linnemannia</taxon>
    </lineage>
</organism>
<dbReference type="Proteomes" id="UP000823405">
    <property type="component" value="Unassembled WGS sequence"/>
</dbReference>